<evidence type="ECO:0000313" key="2">
    <source>
        <dbReference type="Proteomes" id="UP000694383"/>
    </source>
</evidence>
<dbReference type="Gene3D" id="1.10.10.10">
    <property type="entry name" value="Winged helix-like DNA-binding domain superfamily/Winged helix DNA-binding domain"/>
    <property type="match status" value="1"/>
</dbReference>
<dbReference type="InterPro" id="IPR036388">
    <property type="entry name" value="WH-like_DNA-bd_sf"/>
</dbReference>
<keyword evidence="2" id="KW-1185">Reference proteome</keyword>
<dbReference type="SUPFAM" id="SSF46785">
    <property type="entry name" value="Winged helix' DNA-binding domain"/>
    <property type="match status" value="1"/>
</dbReference>
<dbReference type="AlphaFoldDB" id="A0A8C7WW19"/>
<sequence>MQESPGAVGVDGSYSSNVPAFLTKLWTLVEDPDTNHLICWSAVSSKYIACETGI</sequence>
<organism evidence="1 2">
    <name type="scientific">Oryzias sinensis</name>
    <name type="common">Chinese medaka</name>
    <dbReference type="NCBI Taxonomy" id="183150"/>
    <lineage>
        <taxon>Eukaryota</taxon>
        <taxon>Metazoa</taxon>
        <taxon>Chordata</taxon>
        <taxon>Craniata</taxon>
        <taxon>Vertebrata</taxon>
        <taxon>Euteleostomi</taxon>
        <taxon>Actinopterygii</taxon>
        <taxon>Neopterygii</taxon>
        <taxon>Teleostei</taxon>
        <taxon>Neoteleostei</taxon>
        <taxon>Acanthomorphata</taxon>
        <taxon>Ovalentaria</taxon>
        <taxon>Atherinomorphae</taxon>
        <taxon>Beloniformes</taxon>
        <taxon>Adrianichthyidae</taxon>
        <taxon>Oryziinae</taxon>
        <taxon>Oryzias</taxon>
    </lineage>
</organism>
<dbReference type="Ensembl" id="ENSOSIT00000004267.1">
    <property type="protein sequence ID" value="ENSOSIP00000003983.1"/>
    <property type="gene ID" value="ENSOSIG00000002679.1"/>
</dbReference>
<dbReference type="Proteomes" id="UP000694383">
    <property type="component" value="Unplaced"/>
</dbReference>
<reference evidence="1" key="2">
    <citation type="submission" date="2025-09" db="UniProtKB">
        <authorList>
            <consortium name="Ensembl"/>
        </authorList>
    </citation>
    <scope>IDENTIFICATION</scope>
</reference>
<accession>A0A8C7WW19</accession>
<proteinExistence type="predicted"/>
<dbReference type="GeneTree" id="ENSGT00940000178404"/>
<reference evidence="1" key="1">
    <citation type="submission" date="2025-08" db="UniProtKB">
        <authorList>
            <consortium name="Ensembl"/>
        </authorList>
    </citation>
    <scope>IDENTIFICATION</scope>
</reference>
<dbReference type="InterPro" id="IPR036390">
    <property type="entry name" value="WH_DNA-bd_sf"/>
</dbReference>
<protein>
    <submittedName>
        <fullName evidence="1">Uncharacterized protein</fullName>
    </submittedName>
</protein>
<name>A0A8C7WW19_9TELE</name>
<evidence type="ECO:0000313" key="1">
    <source>
        <dbReference type="Ensembl" id="ENSOSIP00000003983.1"/>
    </source>
</evidence>